<protein>
    <submittedName>
        <fullName evidence="1">Uncharacterized protein</fullName>
    </submittedName>
</protein>
<name>A0A7X9FTD6_9DELT</name>
<dbReference type="Proteomes" id="UP000524246">
    <property type="component" value="Unassembled WGS sequence"/>
</dbReference>
<accession>A0A7X9FTD6</accession>
<proteinExistence type="predicted"/>
<sequence length="332" mass="38343">MMNDSKGNKEKNDRIATENFLKFYCKQLRITSDHPYFPEDHESTPSDSRIDAIYHFDGSEMHVEHTSVDLIASGRTNKRTLDAAFFLVEEELKKIACPAHKGVHVQLRLDYARNAASLKNVAPQLRKEVERYIDETDSREWEKYPRLSDCITISGLDFFVRPDILKGNQVSLQWLATDANFLDENRVEKNIEKLVRTKLSKLDASLRRSSNRCYGLLLIETSDIAAKSLQSFCGVFARLVAVFPTLCSEIWGCLEGTDPVLIWFEDLDRGRVDCAYSDNRTEKTYAEIKAERMRVWEASRRQWLERYMRVAPEKGFKGNKSEEPFGTIYNGD</sequence>
<dbReference type="AlphaFoldDB" id="A0A7X9FTD6"/>
<gene>
    <name evidence="1" type="ORF">GYA55_09875</name>
</gene>
<comment type="caution">
    <text evidence="1">The sequence shown here is derived from an EMBL/GenBank/DDBJ whole genome shotgun (WGS) entry which is preliminary data.</text>
</comment>
<dbReference type="EMBL" id="JAAZON010000443">
    <property type="protein sequence ID" value="NMC63459.1"/>
    <property type="molecule type" value="Genomic_DNA"/>
</dbReference>
<reference evidence="1 2" key="1">
    <citation type="journal article" date="2020" name="Biotechnol. Biofuels">
        <title>New insights from the biogas microbiome by comprehensive genome-resolved metagenomics of nearly 1600 species originating from multiple anaerobic digesters.</title>
        <authorList>
            <person name="Campanaro S."/>
            <person name="Treu L."/>
            <person name="Rodriguez-R L.M."/>
            <person name="Kovalovszki A."/>
            <person name="Ziels R.M."/>
            <person name="Maus I."/>
            <person name="Zhu X."/>
            <person name="Kougias P.G."/>
            <person name="Basile A."/>
            <person name="Luo G."/>
            <person name="Schluter A."/>
            <person name="Konstantinidis K.T."/>
            <person name="Angelidaki I."/>
        </authorList>
    </citation>
    <scope>NUCLEOTIDE SEQUENCE [LARGE SCALE GENOMIC DNA]</scope>
    <source>
        <strain evidence="1">AS27yjCOA_65</strain>
    </source>
</reference>
<organism evidence="1 2">
    <name type="scientific">SAR324 cluster bacterium</name>
    <dbReference type="NCBI Taxonomy" id="2024889"/>
    <lineage>
        <taxon>Bacteria</taxon>
        <taxon>Deltaproteobacteria</taxon>
        <taxon>SAR324 cluster</taxon>
    </lineage>
</organism>
<evidence type="ECO:0000313" key="2">
    <source>
        <dbReference type="Proteomes" id="UP000524246"/>
    </source>
</evidence>
<evidence type="ECO:0000313" key="1">
    <source>
        <dbReference type="EMBL" id="NMC63459.1"/>
    </source>
</evidence>